<dbReference type="Pfam" id="PF00496">
    <property type="entry name" value="SBP_bac_5"/>
    <property type="match status" value="1"/>
</dbReference>
<dbReference type="CDD" id="cd08504">
    <property type="entry name" value="PBP2_OppA"/>
    <property type="match status" value="1"/>
</dbReference>
<accession>A0A7T5EQ37</accession>
<evidence type="ECO:0000256" key="1">
    <source>
        <dbReference type="ARBA" id="ARBA00004196"/>
    </source>
</evidence>
<evidence type="ECO:0000313" key="7">
    <source>
        <dbReference type="EMBL" id="QQE76670.1"/>
    </source>
</evidence>
<comment type="similarity">
    <text evidence="2">Belongs to the bacterial solute-binding protein 5 family.</text>
</comment>
<dbReference type="GO" id="GO:0043190">
    <property type="term" value="C:ATP-binding cassette (ABC) transporter complex"/>
    <property type="evidence" value="ECO:0007669"/>
    <property type="project" value="InterPro"/>
</dbReference>
<name>A0A7T5EQ37_9BACL</name>
<evidence type="ECO:0000256" key="3">
    <source>
        <dbReference type="ARBA" id="ARBA00022448"/>
    </source>
</evidence>
<protein>
    <submittedName>
        <fullName evidence="7">Peptide ABC transporter substrate-binding protein</fullName>
    </submittedName>
</protein>
<feature type="domain" description="Solute-binding protein family 5" evidence="6">
    <location>
        <begin position="94"/>
        <end position="466"/>
    </location>
</feature>
<keyword evidence="4" id="KW-0732">Signal</keyword>
<keyword evidence="5" id="KW-0653">Protein transport</keyword>
<dbReference type="SUPFAM" id="SSF53850">
    <property type="entry name" value="Periplasmic binding protein-like II"/>
    <property type="match status" value="1"/>
</dbReference>
<evidence type="ECO:0000256" key="4">
    <source>
        <dbReference type="ARBA" id="ARBA00022729"/>
    </source>
</evidence>
<proteinExistence type="inferred from homology"/>
<reference evidence="7 9" key="1">
    <citation type="submission" date="2020-12" db="EMBL/GenBank/DDBJ databases">
        <title>strain FJAT-54423T represents a novel species of the genus Brevibacillus.</title>
        <authorList>
            <person name="Tang R."/>
        </authorList>
    </citation>
    <scope>NUCLEOTIDE SEQUENCE [LARGE SCALE GENOMIC DNA]</scope>
    <source>
        <strain evidence="7 9">FJAT-54423</strain>
    </source>
</reference>
<sequence>MVFLCSAPLTGAASGDGAALAGRFESAVRAEPVMRAESAVRAGSGVQDETSQILRLNIEEPATLDPVFAEDTVSGAVIRALFDGLTRLDEAGKPIASVASEMKVSADRTTYTFRLRDSRWSNGDPVTAHDFEFAWKHALDPQTGSPAAYQYFALKNARAFHAGKAGKGDVGVRALDDRTLTVTLEYPMPYFPTLVSGWMPIPKKVAAANPDWARKPQTLVGNGPFTLHVWEHKNKLILVKNDSYWEKEAVRLERIEFSMIADANTELALFENGDLDWAGGPISSLPTDAIDPLKREGKLKTEPKATSYYLRFNAERPPFTHPKVRKAFAYAINRQEIAENIGQAGQTPLMGITPLAASLKPEGFFADCQPDLARRLLAEGMKELGLDELPEITYLYNTSDRNKAIAEALQAAWKKELGVQVKLVNKETKVILDDQVQGKFSITRSGWTADYLDPVNFLEKYVDKYSASNITRWHHPAYAELIRKAHRETDEVRRKKLLLQAETLLMEEMPLTGLFSDVHAWVQHEKVKGVRIDPLSKIDWKWAYIEERRDFSQE</sequence>
<evidence type="ECO:0000313" key="9">
    <source>
        <dbReference type="Proteomes" id="UP000595847"/>
    </source>
</evidence>
<dbReference type="GO" id="GO:1904680">
    <property type="term" value="F:peptide transmembrane transporter activity"/>
    <property type="evidence" value="ECO:0007669"/>
    <property type="project" value="TreeGrafter"/>
</dbReference>
<dbReference type="GO" id="GO:0042597">
    <property type="term" value="C:periplasmic space"/>
    <property type="evidence" value="ECO:0007669"/>
    <property type="project" value="UniProtKB-ARBA"/>
</dbReference>
<evidence type="ECO:0000256" key="5">
    <source>
        <dbReference type="ARBA" id="ARBA00022856"/>
    </source>
</evidence>
<dbReference type="InterPro" id="IPR039424">
    <property type="entry name" value="SBP_5"/>
</dbReference>
<evidence type="ECO:0000256" key="2">
    <source>
        <dbReference type="ARBA" id="ARBA00005695"/>
    </source>
</evidence>
<evidence type="ECO:0000313" key="10">
    <source>
        <dbReference type="Proteomes" id="UP000677234"/>
    </source>
</evidence>
<dbReference type="InterPro" id="IPR000914">
    <property type="entry name" value="SBP_5_dom"/>
</dbReference>
<organism evidence="7 9">
    <name type="scientific">Brevibacillus composti</name>
    <dbReference type="NCBI Taxonomy" id="2796470"/>
    <lineage>
        <taxon>Bacteria</taxon>
        <taxon>Bacillati</taxon>
        <taxon>Bacillota</taxon>
        <taxon>Bacilli</taxon>
        <taxon>Bacillales</taxon>
        <taxon>Paenibacillaceae</taxon>
        <taxon>Brevibacillus</taxon>
    </lineage>
</organism>
<dbReference type="AlphaFoldDB" id="A0A7T5EQ37"/>
<dbReference type="GO" id="GO:0015833">
    <property type="term" value="P:peptide transport"/>
    <property type="evidence" value="ECO:0007669"/>
    <property type="project" value="UniProtKB-KW"/>
</dbReference>
<dbReference type="Proteomes" id="UP000595847">
    <property type="component" value="Chromosome"/>
</dbReference>
<comment type="subcellular location">
    <subcellularLocation>
        <location evidence="1">Cell envelope</location>
    </subcellularLocation>
</comment>
<dbReference type="Proteomes" id="UP000677234">
    <property type="component" value="Chromosome"/>
</dbReference>
<dbReference type="PIRSF" id="PIRSF002741">
    <property type="entry name" value="MppA"/>
    <property type="match status" value="1"/>
</dbReference>
<dbReference type="EMBL" id="CP073708">
    <property type="protein sequence ID" value="QUO43740.1"/>
    <property type="molecule type" value="Genomic_DNA"/>
</dbReference>
<keyword evidence="3" id="KW-0813">Transport</keyword>
<evidence type="ECO:0000259" key="6">
    <source>
        <dbReference type="Pfam" id="PF00496"/>
    </source>
</evidence>
<reference evidence="8" key="2">
    <citation type="submission" date="2021-04" db="EMBL/GenBank/DDBJ databases">
        <title>Brevibacillus composti FJAT-54423, complete genome.</title>
        <authorList>
            <person name="Tang R."/>
        </authorList>
    </citation>
    <scope>NUCLEOTIDE SEQUENCE</scope>
    <source>
        <strain evidence="8">FJAT-54424</strain>
    </source>
</reference>
<dbReference type="Gene3D" id="3.90.76.10">
    <property type="entry name" value="Dipeptide-binding Protein, Domain 1"/>
    <property type="match status" value="1"/>
</dbReference>
<keyword evidence="10" id="KW-1185">Reference proteome</keyword>
<dbReference type="EMBL" id="CP066308">
    <property type="protein sequence ID" value="QQE76670.1"/>
    <property type="molecule type" value="Genomic_DNA"/>
</dbReference>
<dbReference type="PANTHER" id="PTHR30290">
    <property type="entry name" value="PERIPLASMIC BINDING COMPONENT OF ABC TRANSPORTER"/>
    <property type="match status" value="1"/>
</dbReference>
<gene>
    <name evidence="7" type="ORF">JD108_17140</name>
    <name evidence="8" type="ORF">KDJ56_17085</name>
</gene>
<dbReference type="Gene3D" id="3.10.105.10">
    <property type="entry name" value="Dipeptide-binding Protein, Domain 3"/>
    <property type="match status" value="1"/>
</dbReference>
<dbReference type="KEGG" id="bcop:JD108_17140"/>
<dbReference type="Gene3D" id="3.40.190.10">
    <property type="entry name" value="Periplasmic binding protein-like II"/>
    <property type="match status" value="1"/>
</dbReference>
<dbReference type="InterPro" id="IPR030678">
    <property type="entry name" value="Peptide/Ni-bd"/>
</dbReference>
<dbReference type="PANTHER" id="PTHR30290:SF79">
    <property type="entry name" value="DIPEPTIDE-BINDING PROTEIN DPPE"/>
    <property type="match status" value="1"/>
</dbReference>
<keyword evidence="5" id="KW-0571">Peptide transport</keyword>
<dbReference type="GO" id="GO:0030313">
    <property type="term" value="C:cell envelope"/>
    <property type="evidence" value="ECO:0007669"/>
    <property type="project" value="UniProtKB-SubCell"/>
</dbReference>
<dbReference type="FunFam" id="3.90.76.10:FF:000001">
    <property type="entry name" value="Oligopeptide ABC transporter substrate-binding protein"/>
    <property type="match status" value="1"/>
</dbReference>
<evidence type="ECO:0000313" key="8">
    <source>
        <dbReference type="EMBL" id="QUO43740.1"/>
    </source>
</evidence>